<dbReference type="CDD" id="cd00130">
    <property type="entry name" value="PAS"/>
    <property type="match status" value="2"/>
</dbReference>
<reference evidence="6 7" key="1">
    <citation type="submission" date="2020-11" db="EMBL/GenBank/DDBJ databases">
        <authorList>
            <person name="Sun Q."/>
        </authorList>
    </citation>
    <scope>NUCLEOTIDE SEQUENCE [LARGE SCALE GENOMIC DNA]</scope>
    <source>
        <strain evidence="6 7">P8398</strain>
    </source>
</reference>
<feature type="domain" description="PAS" evidence="2">
    <location>
        <begin position="756"/>
        <end position="802"/>
    </location>
</feature>
<dbReference type="Gene3D" id="3.20.20.450">
    <property type="entry name" value="EAL domain"/>
    <property type="match status" value="1"/>
</dbReference>
<dbReference type="Pfam" id="PF08448">
    <property type="entry name" value="PAS_4"/>
    <property type="match status" value="1"/>
</dbReference>
<protein>
    <submittedName>
        <fullName evidence="6">EAL domain-containing protein</fullName>
    </submittedName>
</protein>
<dbReference type="NCBIfam" id="TIGR00229">
    <property type="entry name" value="sensory_box"/>
    <property type="match status" value="4"/>
</dbReference>
<keyword evidence="7" id="KW-1185">Reference proteome</keyword>
<dbReference type="CDD" id="cd18774">
    <property type="entry name" value="PDC2_HK_sensor"/>
    <property type="match status" value="1"/>
</dbReference>
<dbReference type="PROSITE" id="PS50883">
    <property type="entry name" value="EAL"/>
    <property type="match status" value="1"/>
</dbReference>
<dbReference type="InterPro" id="IPR013656">
    <property type="entry name" value="PAS_4"/>
</dbReference>
<feature type="domain" description="PAC" evidence="3">
    <location>
        <begin position="553"/>
        <end position="607"/>
    </location>
</feature>
<dbReference type="InterPro" id="IPR013767">
    <property type="entry name" value="PAS_fold"/>
</dbReference>
<keyword evidence="1" id="KW-0812">Transmembrane</keyword>
<dbReference type="InterPro" id="IPR000700">
    <property type="entry name" value="PAS-assoc_C"/>
</dbReference>
<feature type="domain" description="PAC" evidence="3">
    <location>
        <begin position="831"/>
        <end position="883"/>
    </location>
</feature>
<dbReference type="Pfam" id="PF00989">
    <property type="entry name" value="PAS"/>
    <property type="match status" value="1"/>
</dbReference>
<dbReference type="PANTHER" id="PTHR44757:SF2">
    <property type="entry name" value="BIOFILM ARCHITECTURE MAINTENANCE PROTEIN MBAA"/>
    <property type="match status" value="1"/>
</dbReference>
<keyword evidence="1" id="KW-1133">Transmembrane helix</keyword>
<dbReference type="Pfam" id="PF13426">
    <property type="entry name" value="PAS_9"/>
    <property type="match status" value="2"/>
</dbReference>
<dbReference type="InterPro" id="IPR035919">
    <property type="entry name" value="EAL_sf"/>
</dbReference>
<evidence type="ECO:0000259" key="5">
    <source>
        <dbReference type="PROSITE" id="PS50887"/>
    </source>
</evidence>
<dbReference type="RefSeq" id="WP_206088332.1">
    <property type="nucleotide sequence ID" value="NZ_CP065053.1"/>
</dbReference>
<dbReference type="InterPro" id="IPR000160">
    <property type="entry name" value="GGDEF_dom"/>
</dbReference>
<dbReference type="Gene3D" id="3.30.450.20">
    <property type="entry name" value="PAS domain"/>
    <property type="match status" value="5"/>
</dbReference>
<feature type="transmembrane region" description="Helical" evidence="1">
    <location>
        <begin position="9"/>
        <end position="34"/>
    </location>
</feature>
<feature type="domain" description="GGDEF" evidence="5">
    <location>
        <begin position="915"/>
        <end position="1053"/>
    </location>
</feature>
<dbReference type="InterPro" id="IPR001610">
    <property type="entry name" value="PAC"/>
</dbReference>
<dbReference type="CDD" id="cd01948">
    <property type="entry name" value="EAL"/>
    <property type="match status" value="1"/>
</dbReference>
<dbReference type="EMBL" id="CP065053">
    <property type="protein sequence ID" value="QPI48740.1"/>
    <property type="molecule type" value="Genomic_DNA"/>
</dbReference>
<dbReference type="SUPFAM" id="SSF55785">
    <property type="entry name" value="PYP-like sensor domain (PAS domain)"/>
    <property type="match status" value="4"/>
</dbReference>
<feature type="domain" description="EAL" evidence="4">
    <location>
        <begin position="1062"/>
        <end position="1316"/>
    </location>
</feature>
<dbReference type="InterPro" id="IPR029787">
    <property type="entry name" value="Nucleotide_cyclase"/>
</dbReference>
<evidence type="ECO:0000256" key="1">
    <source>
        <dbReference type="SAM" id="Phobius"/>
    </source>
</evidence>
<dbReference type="SMART" id="SM00086">
    <property type="entry name" value="PAC"/>
    <property type="match status" value="3"/>
</dbReference>
<dbReference type="PROSITE" id="PS50112">
    <property type="entry name" value="PAS"/>
    <property type="match status" value="3"/>
</dbReference>
<gene>
    <name evidence="6" type="ORF">IV454_24995</name>
</gene>
<dbReference type="NCBIfam" id="TIGR00254">
    <property type="entry name" value="GGDEF"/>
    <property type="match status" value="1"/>
</dbReference>
<dbReference type="CDD" id="cd01949">
    <property type="entry name" value="GGDEF"/>
    <property type="match status" value="1"/>
</dbReference>
<dbReference type="Pfam" id="PF00563">
    <property type="entry name" value="EAL"/>
    <property type="match status" value="1"/>
</dbReference>
<dbReference type="PROSITE" id="PS50113">
    <property type="entry name" value="PAC"/>
    <property type="match status" value="3"/>
</dbReference>
<accession>A0AA49A7M3</accession>
<name>A0AA49A7M3_9BURK</name>
<proteinExistence type="predicted"/>
<dbReference type="InterPro" id="IPR052155">
    <property type="entry name" value="Biofilm_reg_signaling"/>
</dbReference>
<organism evidence="6 7">
    <name type="scientific">Massilia antarctica</name>
    <dbReference type="NCBI Taxonomy" id="2765360"/>
    <lineage>
        <taxon>Bacteria</taxon>
        <taxon>Pseudomonadati</taxon>
        <taxon>Pseudomonadota</taxon>
        <taxon>Betaproteobacteria</taxon>
        <taxon>Burkholderiales</taxon>
        <taxon>Oxalobacteraceae</taxon>
        <taxon>Telluria group</taxon>
        <taxon>Massilia</taxon>
    </lineage>
</organism>
<dbReference type="SMART" id="SM00052">
    <property type="entry name" value="EAL"/>
    <property type="match status" value="1"/>
</dbReference>
<dbReference type="CDD" id="cd18773">
    <property type="entry name" value="PDC1_HK_sensor"/>
    <property type="match status" value="1"/>
</dbReference>
<evidence type="ECO:0000259" key="2">
    <source>
        <dbReference type="PROSITE" id="PS50112"/>
    </source>
</evidence>
<dbReference type="SUPFAM" id="SSF55073">
    <property type="entry name" value="Nucleotide cyclase"/>
    <property type="match status" value="1"/>
</dbReference>
<dbReference type="SMART" id="SM00091">
    <property type="entry name" value="PAS"/>
    <property type="match status" value="4"/>
</dbReference>
<evidence type="ECO:0000259" key="3">
    <source>
        <dbReference type="PROSITE" id="PS50113"/>
    </source>
</evidence>
<keyword evidence="1" id="KW-0472">Membrane</keyword>
<dbReference type="PANTHER" id="PTHR44757">
    <property type="entry name" value="DIGUANYLATE CYCLASE DGCP"/>
    <property type="match status" value="1"/>
</dbReference>
<evidence type="ECO:0000313" key="6">
    <source>
        <dbReference type="EMBL" id="QPI48740.1"/>
    </source>
</evidence>
<evidence type="ECO:0000259" key="4">
    <source>
        <dbReference type="PROSITE" id="PS50883"/>
    </source>
</evidence>
<dbReference type="InterPro" id="IPR001633">
    <property type="entry name" value="EAL_dom"/>
</dbReference>
<feature type="domain" description="PAS" evidence="2">
    <location>
        <begin position="481"/>
        <end position="536"/>
    </location>
</feature>
<dbReference type="InterPro" id="IPR035965">
    <property type="entry name" value="PAS-like_dom_sf"/>
</dbReference>
<feature type="domain" description="PAC" evidence="3">
    <location>
        <begin position="712"/>
        <end position="762"/>
    </location>
</feature>
<dbReference type="SMART" id="SM00267">
    <property type="entry name" value="GGDEF"/>
    <property type="match status" value="1"/>
</dbReference>
<dbReference type="Gene3D" id="3.30.70.270">
    <property type="match status" value="1"/>
</dbReference>
<dbReference type="SUPFAM" id="SSF141868">
    <property type="entry name" value="EAL domain-like"/>
    <property type="match status" value="1"/>
</dbReference>
<feature type="domain" description="PAS" evidence="2">
    <location>
        <begin position="389"/>
        <end position="429"/>
    </location>
</feature>
<dbReference type="InterPro" id="IPR043128">
    <property type="entry name" value="Rev_trsase/Diguanyl_cyclase"/>
</dbReference>
<sequence length="1338" mass="147045">MKTYTIRKILFLIVLSLVVPACLIAIGFSLKAYYDGRDSVTSSTLTTARAMMLVVDGELGALRSTAQTLTHSRFLTDGDLAGFHRQAQEVLPNTSGFTFVLSDRSGQQLLNTLKPYGSVLPRHGNDAQLARVFASGKPAISDLFWGGVTRKEVLSVSTPVIRDGKVLYALDIGIWPAIFSRILVAQNIPNDWVVAIFDSRGTIVARNKAADKFIGKKGAPELLRNMAIKPEGIIEVTTLDGIRVFSMYSRSAATGWSVAIGVPTASITAGLWRSLWLTSGGVLVLLFTGILVARYAGARITDAIRALGPQAAALGRGEILPTPALALKEAADLGIELRNATDILRQTQYNRGLAEHALRESEQRNAAIFATTPLAIALTKWPEDTTVSVNDAFARLFGYSKEEVVGKTSLNLRIVDIDARARIAAALQQHGSVRNFECAYHAKSGAVIDLSINVDNVAIDGVTFSLTTIQDVSEVRAAQAERGRLAAIVDSANDGIIGKTLDGVVYSWNHAAELMFGYTAAEAIGQTVLSLIVPSEAAAEEADILAKIAAGANISHFTTVRRRKNGELIHVSIAVSPIRNAQGAIVGAAKTIRDMSVEAEIKKKLLESERRLSVALDERTLERDTLEQRVIDRTRELASTLDFNKAILLHSPLPMGVYAASGQCALVNDAYASLVGATREALLAQNYNDIVAWQESGLLEDCRTAIEQERLHRREVHVLSSFGKELWVECNLVPTFLNDEKHLLIQFFDLSERKRAEEQLRIVATAFDAQEAMMITDAKTVILRVNRAFSESTGYSSADVVGLTPHVLNSDRHDTSFFAAIWECIDRDGSWHGEIWDQRKNGEIFPNWLTITAVKNDDGVVTNYVSTQTDITTRKKAEEEIRLLAFFDTLTNLPNRRLLMDRLRQALATSSRSGRLGALMFIDLDNFKTLNDTLGHDQGDSLLRQVAERLPLCVRGGDTVARLGGDEFVVMLEELSEDSEQAATQAGTVGNQILEALNQPYILDGQEYRSTPSIGITLFSKRQNDIEELFKRADLAMYQAKAAGRNALRFFEPHMQAAVTAHVEMEAELRKALYKEEFILHYQAQVNREGQVTGAEALVRWNHPLHGLVPPGEFIPRAEESGLILPLGSWVLETACIQLARWACQPDTAALTMAVNVSSRQFRRPDFVQQLLDVLARTGADPHRLKLEITESLLLDDTEDIINKMKALQEHGVGFSLDDFGTGYSSLAYLKLLPLDQLKIDRSFVRDVLNDSNDAAIARTILALGHTLGLAVIAEGVETDAQRTFLAENGCNAYQGFLFSRPVPMKEFEILLEQIKIQPSVDSASVLQCHFPPAPLWD</sequence>
<dbReference type="InterPro" id="IPR000014">
    <property type="entry name" value="PAS"/>
</dbReference>
<evidence type="ECO:0000313" key="7">
    <source>
        <dbReference type="Proteomes" id="UP000662888"/>
    </source>
</evidence>
<dbReference type="Pfam" id="PF00990">
    <property type="entry name" value="GGDEF"/>
    <property type="match status" value="1"/>
</dbReference>
<dbReference type="Proteomes" id="UP000662888">
    <property type="component" value="Chromosome"/>
</dbReference>
<dbReference type="PROSITE" id="PS50887">
    <property type="entry name" value="GGDEF"/>
    <property type="match status" value="1"/>
</dbReference>